<dbReference type="Gene3D" id="3.30.1370.110">
    <property type="match status" value="1"/>
</dbReference>
<dbReference type="GeneID" id="34684315"/>
<feature type="compositionally biased region" description="Polar residues" evidence="1">
    <location>
        <begin position="207"/>
        <end position="221"/>
    </location>
</feature>
<feature type="domain" description="CUE" evidence="3">
    <location>
        <begin position="1"/>
        <end position="43"/>
    </location>
</feature>
<dbReference type="Proteomes" id="UP000054304">
    <property type="component" value="Unassembled WGS sequence"/>
</dbReference>
<dbReference type="OrthoDB" id="4080456at2759"/>
<dbReference type="GO" id="GO:0005634">
    <property type="term" value="C:nucleus"/>
    <property type="evidence" value="ECO:0007669"/>
    <property type="project" value="TreeGrafter"/>
</dbReference>
<dbReference type="HOGENOM" id="CLU_590497_0_0_1"/>
<name>A0A0C7MZ73_9SACH</name>
<organism evidence="4 5">
    <name type="scientific">Lachancea lanzarotensis</name>
    <dbReference type="NCBI Taxonomy" id="1245769"/>
    <lineage>
        <taxon>Eukaryota</taxon>
        <taxon>Fungi</taxon>
        <taxon>Dikarya</taxon>
        <taxon>Ascomycota</taxon>
        <taxon>Saccharomycotina</taxon>
        <taxon>Saccharomycetes</taxon>
        <taxon>Saccharomycetales</taxon>
        <taxon>Saccharomycetaceae</taxon>
        <taxon>Lachancea</taxon>
    </lineage>
</organism>
<dbReference type="InterPro" id="IPR003892">
    <property type="entry name" value="CUE"/>
</dbReference>
<dbReference type="GO" id="GO:0004519">
    <property type="term" value="F:endonuclease activity"/>
    <property type="evidence" value="ECO:0007669"/>
    <property type="project" value="TreeGrafter"/>
</dbReference>
<dbReference type="GO" id="GO:0043130">
    <property type="term" value="F:ubiquitin binding"/>
    <property type="evidence" value="ECO:0007669"/>
    <property type="project" value="InterPro"/>
</dbReference>
<dbReference type="STRING" id="1245769.A0A0C7MZ73"/>
<dbReference type="InterPro" id="IPR052772">
    <property type="entry name" value="Endo/PolyKinase_Domain-Protein"/>
</dbReference>
<dbReference type="PANTHER" id="PTHR46535:SF1">
    <property type="entry name" value="NEDD4-BINDING PROTEIN 2"/>
    <property type="match status" value="1"/>
</dbReference>
<accession>A0A0C7MZ73</accession>
<proteinExistence type="predicted"/>
<feature type="domain" description="Smr" evidence="2">
    <location>
        <begin position="343"/>
        <end position="434"/>
    </location>
</feature>
<dbReference type="CDD" id="cd14279">
    <property type="entry name" value="CUE"/>
    <property type="match status" value="1"/>
</dbReference>
<protein>
    <submittedName>
        <fullName evidence="4">LALA0S02e02344g1_1</fullName>
    </submittedName>
</protein>
<dbReference type="AlphaFoldDB" id="A0A0C7MZ73"/>
<dbReference type="PANTHER" id="PTHR46535">
    <property type="entry name" value="NEDD4-BINDING PROTEIN 2"/>
    <property type="match status" value="1"/>
</dbReference>
<evidence type="ECO:0000313" key="4">
    <source>
        <dbReference type="EMBL" id="CEP60905.1"/>
    </source>
</evidence>
<dbReference type="EMBL" id="LN736361">
    <property type="protein sequence ID" value="CEP60905.1"/>
    <property type="molecule type" value="Genomic_DNA"/>
</dbReference>
<dbReference type="RefSeq" id="XP_022627143.1">
    <property type="nucleotide sequence ID" value="XM_022773637.1"/>
</dbReference>
<sequence length="443" mass="49217">MSEQTSMLASLFPDVNEEILIKTLESAHGDVEMATNMILSEQESLSQMRNVAEISEMDFEKQNEADKQHNGAVNLKKRLYRRVHAFDYTQPKDKAKTFAQNPVWSSTQDQIRNILELTDVSFKIAQTAFYKKSRSVGRAVIDIISHFDGYYSAEFQSSRVPAPPPASSQTARVGGRVQSAQGLAHQKAANSVFKNRTMTQDSDKESTTTSPTRNVSAQELSEASRELETIVASNPVLKAISPGFFKSALGFFGGDVVRTTAVAAFIIENDCSKFTFTDTTTKPVSAATSSPHTLQKMITGSSTIAQTVTESDGGLFTSDAFTSDDSYNQALQIFESIFQTHTADLHGFYPQEARQIAQKCLTAWWNHETGLREMNTHRPNLIKALNIAPLKIITGRGIHSRGGISKVKIQIKKLLDGEDYVYTEEPSYFIVDGRRTQSRSRKR</sequence>
<dbReference type="SMART" id="SM00463">
    <property type="entry name" value="SMR"/>
    <property type="match status" value="1"/>
</dbReference>
<evidence type="ECO:0000259" key="3">
    <source>
        <dbReference type="PROSITE" id="PS51140"/>
    </source>
</evidence>
<dbReference type="Pfam" id="PF02845">
    <property type="entry name" value="CUE"/>
    <property type="match status" value="1"/>
</dbReference>
<keyword evidence="5" id="KW-1185">Reference proteome</keyword>
<evidence type="ECO:0000256" key="1">
    <source>
        <dbReference type="SAM" id="MobiDB-lite"/>
    </source>
</evidence>
<dbReference type="PROSITE" id="PS51140">
    <property type="entry name" value="CUE"/>
    <property type="match status" value="1"/>
</dbReference>
<reference evidence="4 5" key="1">
    <citation type="submission" date="2014-12" db="EMBL/GenBank/DDBJ databases">
        <authorList>
            <person name="Neuveglise Cecile"/>
        </authorList>
    </citation>
    <scope>NUCLEOTIDE SEQUENCE [LARGE SCALE GENOMIC DNA]</scope>
    <source>
        <strain evidence="4 5">CBS 12615</strain>
    </source>
</reference>
<gene>
    <name evidence="4" type="ORF">LALA0_S02e02344g</name>
</gene>
<dbReference type="SUPFAM" id="SSF160443">
    <property type="entry name" value="SMR domain-like"/>
    <property type="match status" value="1"/>
</dbReference>
<dbReference type="PROSITE" id="PS50828">
    <property type="entry name" value="SMR"/>
    <property type="match status" value="1"/>
</dbReference>
<dbReference type="InterPro" id="IPR036063">
    <property type="entry name" value="Smr_dom_sf"/>
</dbReference>
<evidence type="ECO:0000259" key="2">
    <source>
        <dbReference type="PROSITE" id="PS50828"/>
    </source>
</evidence>
<feature type="region of interest" description="Disordered" evidence="1">
    <location>
        <begin position="190"/>
        <end position="221"/>
    </location>
</feature>
<feature type="compositionally biased region" description="Polar residues" evidence="1">
    <location>
        <begin position="190"/>
        <end position="200"/>
    </location>
</feature>
<evidence type="ECO:0000313" key="5">
    <source>
        <dbReference type="Proteomes" id="UP000054304"/>
    </source>
</evidence>
<dbReference type="InterPro" id="IPR002625">
    <property type="entry name" value="Smr_dom"/>
</dbReference>